<feature type="signal peptide" evidence="1">
    <location>
        <begin position="1"/>
        <end position="19"/>
    </location>
</feature>
<organism evidence="2 3">
    <name type="scientific">Periconia macrospinosa</name>
    <dbReference type="NCBI Taxonomy" id="97972"/>
    <lineage>
        <taxon>Eukaryota</taxon>
        <taxon>Fungi</taxon>
        <taxon>Dikarya</taxon>
        <taxon>Ascomycota</taxon>
        <taxon>Pezizomycotina</taxon>
        <taxon>Dothideomycetes</taxon>
        <taxon>Pleosporomycetidae</taxon>
        <taxon>Pleosporales</taxon>
        <taxon>Massarineae</taxon>
        <taxon>Periconiaceae</taxon>
        <taxon>Periconia</taxon>
    </lineage>
</organism>
<accession>A0A2V1DAV6</accession>
<feature type="chain" id="PRO_5015912773" evidence="1">
    <location>
        <begin position="20"/>
        <end position="218"/>
    </location>
</feature>
<gene>
    <name evidence="2" type="ORF">DM02DRAFT_660372</name>
</gene>
<sequence length="218" mass="24004">MHTKYLGLAAMTVLLGAQAIAIPRPFEQTNDKAMKRSLATIKAPADDRDRMLGRLPPKDALKGLEKEVYQGGNIKVPFKHTPHDIKNKNAKKYKPLIAPIADAIVKGDQDAIQTKIKLALPLIKSSIPRKDLEAKLKELVALLPKDLPKKEIEARLMKAVELLSQKGPKNGAVKGLDGLKSDFQKGVNATESKIEYKKGGEKKPDLYQADGLKPVKIY</sequence>
<evidence type="ECO:0000313" key="2">
    <source>
        <dbReference type="EMBL" id="PVH95212.1"/>
    </source>
</evidence>
<reference evidence="2 3" key="1">
    <citation type="journal article" date="2018" name="Sci. Rep.">
        <title>Comparative genomics provides insights into the lifestyle and reveals functional heterogeneity of dark septate endophytic fungi.</title>
        <authorList>
            <person name="Knapp D.G."/>
            <person name="Nemeth J.B."/>
            <person name="Barry K."/>
            <person name="Hainaut M."/>
            <person name="Henrissat B."/>
            <person name="Johnson J."/>
            <person name="Kuo A."/>
            <person name="Lim J.H.P."/>
            <person name="Lipzen A."/>
            <person name="Nolan M."/>
            <person name="Ohm R.A."/>
            <person name="Tamas L."/>
            <person name="Grigoriev I.V."/>
            <person name="Spatafora J.W."/>
            <person name="Nagy L.G."/>
            <person name="Kovacs G.M."/>
        </authorList>
    </citation>
    <scope>NUCLEOTIDE SEQUENCE [LARGE SCALE GENOMIC DNA]</scope>
    <source>
        <strain evidence="2 3">DSE2036</strain>
    </source>
</reference>
<evidence type="ECO:0000256" key="1">
    <source>
        <dbReference type="SAM" id="SignalP"/>
    </source>
</evidence>
<proteinExistence type="predicted"/>
<name>A0A2V1DAV6_9PLEO</name>
<protein>
    <submittedName>
        <fullName evidence="2">Uncharacterized protein</fullName>
    </submittedName>
</protein>
<keyword evidence="1" id="KW-0732">Signal</keyword>
<dbReference type="Proteomes" id="UP000244855">
    <property type="component" value="Unassembled WGS sequence"/>
</dbReference>
<dbReference type="AlphaFoldDB" id="A0A2V1DAV6"/>
<keyword evidence="3" id="KW-1185">Reference proteome</keyword>
<evidence type="ECO:0000313" key="3">
    <source>
        <dbReference type="Proteomes" id="UP000244855"/>
    </source>
</evidence>
<dbReference type="EMBL" id="KZ805504">
    <property type="protein sequence ID" value="PVH95212.1"/>
    <property type="molecule type" value="Genomic_DNA"/>
</dbReference>